<accession>A0ABP8L0H2</accession>
<evidence type="ECO:0000313" key="13">
    <source>
        <dbReference type="Proteomes" id="UP001501788"/>
    </source>
</evidence>
<dbReference type="PANTHER" id="PTHR47683:SF2">
    <property type="entry name" value="RNA-BINDING S4 DOMAIN-CONTAINING PROTEIN"/>
    <property type="match status" value="1"/>
</dbReference>
<dbReference type="InterPro" id="IPR002942">
    <property type="entry name" value="S4_RNA-bd"/>
</dbReference>
<comment type="caution">
    <text evidence="12">The sequence shown here is derived from an EMBL/GenBank/DDBJ whole genome shotgun (WGS) entry which is preliminary data.</text>
</comment>
<dbReference type="RefSeq" id="WP_345060908.1">
    <property type="nucleotide sequence ID" value="NZ_BAABEX010000004.1"/>
</dbReference>
<name>A0ABP8L0H2_9BURK</name>
<evidence type="ECO:0000256" key="5">
    <source>
        <dbReference type="ARBA" id="ARBA00041420"/>
    </source>
</evidence>
<evidence type="ECO:0000256" key="9">
    <source>
        <dbReference type="ARBA" id="ARBA00043147"/>
    </source>
</evidence>
<reference evidence="13" key="1">
    <citation type="journal article" date="2019" name="Int. J. Syst. Evol. Microbiol.">
        <title>The Global Catalogue of Microorganisms (GCM) 10K type strain sequencing project: providing services to taxonomists for standard genome sequencing and annotation.</title>
        <authorList>
            <consortium name="The Broad Institute Genomics Platform"/>
            <consortium name="The Broad Institute Genome Sequencing Center for Infectious Disease"/>
            <person name="Wu L."/>
            <person name="Ma J."/>
        </authorList>
    </citation>
    <scope>NUCLEOTIDE SEQUENCE [LARGE SCALE GENOMIC DNA]</scope>
    <source>
        <strain evidence="13">JCM 31890</strain>
    </source>
</reference>
<evidence type="ECO:0000256" key="1">
    <source>
        <dbReference type="ARBA" id="ARBA00036390"/>
    </source>
</evidence>
<organism evidence="12 13">
    <name type="scientific">Acidovorax lacteus</name>
    <dbReference type="NCBI Taxonomy" id="1924988"/>
    <lineage>
        <taxon>Bacteria</taxon>
        <taxon>Pseudomonadati</taxon>
        <taxon>Pseudomonadota</taxon>
        <taxon>Betaproteobacteria</taxon>
        <taxon>Burkholderiales</taxon>
        <taxon>Comamonadaceae</taxon>
        <taxon>Acidovorax</taxon>
    </lineage>
</organism>
<dbReference type="InterPro" id="IPR036986">
    <property type="entry name" value="S4_RNA-bd_sf"/>
</dbReference>
<dbReference type="PROSITE" id="PS50889">
    <property type="entry name" value="S4"/>
    <property type="match status" value="1"/>
</dbReference>
<dbReference type="PANTHER" id="PTHR47683">
    <property type="entry name" value="PSEUDOURIDINE SYNTHASE FAMILY PROTEIN-RELATED"/>
    <property type="match status" value="1"/>
</dbReference>
<evidence type="ECO:0000256" key="2">
    <source>
        <dbReference type="ARBA" id="ARBA00036535"/>
    </source>
</evidence>
<evidence type="ECO:0000256" key="7">
    <source>
        <dbReference type="ARBA" id="ARBA00042843"/>
    </source>
</evidence>
<dbReference type="SUPFAM" id="SSF55174">
    <property type="entry name" value="Alpha-L RNA-binding motif"/>
    <property type="match status" value="1"/>
</dbReference>
<dbReference type="EMBL" id="BAABEX010000004">
    <property type="protein sequence ID" value="GAA4419177.1"/>
    <property type="molecule type" value="Genomic_DNA"/>
</dbReference>
<dbReference type="Pfam" id="PF01479">
    <property type="entry name" value="S4"/>
    <property type="match status" value="1"/>
</dbReference>
<evidence type="ECO:0000259" key="11">
    <source>
        <dbReference type="SMART" id="SM00363"/>
    </source>
</evidence>
<gene>
    <name evidence="12" type="ORF">GCM10023090_05090</name>
</gene>
<evidence type="ECO:0000256" key="10">
    <source>
        <dbReference type="PROSITE-ProRule" id="PRU00182"/>
    </source>
</evidence>
<dbReference type="InterPro" id="IPR050343">
    <property type="entry name" value="RsuA_PseudoU_synthase"/>
</dbReference>
<keyword evidence="13" id="KW-1185">Reference proteome</keyword>
<dbReference type="Gene3D" id="3.10.290.10">
    <property type="entry name" value="RNA-binding S4 domain"/>
    <property type="match status" value="1"/>
</dbReference>
<keyword evidence="10" id="KW-0694">RNA-binding</keyword>
<proteinExistence type="predicted"/>
<evidence type="ECO:0000256" key="8">
    <source>
        <dbReference type="ARBA" id="ARBA00042890"/>
    </source>
</evidence>
<dbReference type="SUPFAM" id="SSF55120">
    <property type="entry name" value="Pseudouridine synthase"/>
    <property type="match status" value="1"/>
</dbReference>
<evidence type="ECO:0000256" key="6">
    <source>
        <dbReference type="ARBA" id="ARBA00041697"/>
    </source>
</evidence>
<sequence length="251" mass="26761">MAGTDAAAPAADDGSERLAKRLARELGCSRSLAEQYIEGGHVQVDGRTVESPAQRVQPGQRVALAAGASAQPEPPVTLLWHKPAGVAAASADDALPFLSAERHWADDPAPRRMLQRHFRQLIAATPLPAGASGLVVFTQDPRIARRLQDAAAPLEHECVAEVQGTPGTAGLVPLAEGLVLDGRRLAPVKASWQSEQRLRLPLKGVDVALVPALCAALGLAVTGLRRLRIGRVPLARLPEGQWRYLPPWDKF</sequence>
<protein>
    <recommendedName>
        <fullName evidence="4">Dual-specificity RNA pseudouridine synthase RluF</fullName>
        <ecNumber evidence="3">5.4.99.21</ecNumber>
    </recommendedName>
    <alternativeName>
        <fullName evidence="6">23S rRNA pseudouridine(2604) synthase</fullName>
    </alternativeName>
    <alternativeName>
        <fullName evidence="8">Ribosomal large subunit pseudouridine synthase F</fullName>
    </alternativeName>
    <alternativeName>
        <fullName evidence="7">rRNA pseudouridylate synthase F</fullName>
    </alternativeName>
    <alternativeName>
        <fullName evidence="9">rRNA-uridine isomerase F</fullName>
    </alternativeName>
    <alternativeName>
        <fullName evidence="5">tRNA(Tyr) pseudouridine(35) synthase</fullName>
    </alternativeName>
</protein>
<dbReference type="EC" id="5.4.99.21" evidence="3"/>
<dbReference type="InterPro" id="IPR020103">
    <property type="entry name" value="PsdUridine_synth_cat_dom_sf"/>
</dbReference>
<feature type="domain" description="RNA-binding S4" evidence="11">
    <location>
        <begin position="16"/>
        <end position="73"/>
    </location>
</feature>
<dbReference type="CDD" id="cd00165">
    <property type="entry name" value="S4"/>
    <property type="match status" value="1"/>
</dbReference>
<comment type="catalytic activity">
    <reaction evidence="2">
        <text>uridine(2604) in 23S rRNA = pseudouridine(2604) in 23S rRNA</text>
        <dbReference type="Rhea" id="RHEA:38875"/>
        <dbReference type="Rhea" id="RHEA-COMP:10093"/>
        <dbReference type="Rhea" id="RHEA-COMP:10094"/>
        <dbReference type="ChEBI" id="CHEBI:65314"/>
        <dbReference type="ChEBI" id="CHEBI:65315"/>
        <dbReference type="EC" id="5.4.99.21"/>
    </reaction>
</comment>
<dbReference type="Gene3D" id="3.30.2350.10">
    <property type="entry name" value="Pseudouridine synthase"/>
    <property type="match status" value="1"/>
</dbReference>
<comment type="catalytic activity">
    <reaction evidence="1">
        <text>uridine(35) in tRNA(Tyr) = pseudouridine(35) in tRNA(Tyr)</text>
        <dbReference type="Rhea" id="RHEA:60556"/>
        <dbReference type="Rhea" id="RHEA-COMP:15607"/>
        <dbReference type="Rhea" id="RHEA-COMP:15608"/>
        <dbReference type="ChEBI" id="CHEBI:65314"/>
        <dbReference type="ChEBI" id="CHEBI:65315"/>
    </reaction>
</comment>
<evidence type="ECO:0000256" key="3">
    <source>
        <dbReference type="ARBA" id="ARBA00038922"/>
    </source>
</evidence>
<evidence type="ECO:0000313" key="12">
    <source>
        <dbReference type="EMBL" id="GAA4419177.1"/>
    </source>
</evidence>
<evidence type="ECO:0000256" key="4">
    <source>
        <dbReference type="ARBA" id="ARBA00039989"/>
    </source>
</evidence>
<dbReference type="SMART" id="SM00363">
    <property type="entry name" value="S4"/>
    <property type="match status" value="1"/>
</dbReference>
<dbReference type="Proteomes" id="UP001501788">
    <property type="component" value="Unassembled WGS sequence"/>
</dbReference>